<dbReference type="InterPro" id="IPR000572">
    <property type="entry name" value="OxRdtase_Mopterin-bd_dom"/>
</dbReference>
<evidence type="ECO:0000256" key="10">
    <source>
        <dbReference type="ARBA" id="ARBA00022617"/>
    </source>
</evidence>
<name>A0A6B2L3C7_9EUKA</name>
<evidence type="ECO:0000256" key="14">
    <source>
        <dbReference type="ARBA" id="ARBA00023004"/>
    </source>
</evidence>
<evidence type="ECO:0000256" key="4">
    <source>
        <dbReference type="ARBA" id="ARBA00004569"/>
    </source>
</evidence>
<evidence type="ECO:0000256" key="15">
    <source>
        <dbReference type="ARBA" id="ARBA00023128"/>
    </source>
</evidence>
<keyword evidence="10 17" id="KW-0349">Heme</keyword>
<dbReference type="Pfam" id="PF00173">
    <property type="entry name" value="Cyt-b5"/>
    <property type="match status" value="1"/>
</dbReference>
<dbReference type="FunFam" id="3.10.120.10:FF:000007">
    <property type="entry name" value="Sulfite oxidase, mitochondrial"/>
    <property type="match status" value="1"/>
</dbReference>
<dbReference type="InterPro" id="IPR036400">
    <property type="entry name" value="Cyt_B5-like_heme/steroid_sf"/>
</dbReference>
<keyword evidence="16" id="KW-0443">Lipid metabolism</keyword>
<keyword evidence="16" id="KW-0275">Fatty acid biosynthesis</keyword>
<evidence type="ECO:0000256" key="2">
    <source>
        <dbReference type="ARBA" id="ARBA00001962"/>
    </source>
</evidence>
<keyword evidence="14 17" id="KW-0408">Iron</keyword>
<dbReference type="InterPro" id="IPR001199">
    <property type="entry name" value="Cyt_B5-like_heme/steroid-bd"/>
</dbReference>
<dbReference type="SUPFAM" id="SSF56524">
    <property type="entry name" value="Oxidoreductase molybdopterin-binding domain"/>
    <property type="match status" value="1"/>
</dbReference>
<dbReference type="PANTHER" id="PTHR19372:SF7">
    <property type="entry name" value="SULFITE OXIDASE, MITOCHONDRIAL"/>
    <property type="match status" value="1"/>
</dbReference>
<comment type="cofactor">
    <cofactor evidence="2">
        <name>Fe cation</name>
        <dbReference type="ChEBI" id="CHEBI:24875"/>
    </cofactor>
</comment>
<dbReference type="GO" id="GO:0043546">
    <property type="term" value="F:molybdopterin cofactor binding"/>
    <property type="evidence" value="ECO:0007669"/>
    <property type="project" value="TreeGrafter"/>
</dbReference>
<dbReference type="AlphaFoldDB" id="A0A6B2L3C7"/>
<dbReference type="GO" id="GO:0006633">
    <property type="term" value="P:fatty acid biosynthetic process"/>
    <property type="evidence" value="ECO:0007669"/>
    <property type="project" value="UniProtKB-KW"/>
</dbReference>
<dbReference type="SMART" id="SM01117">
    <property type="entry name" value="Cyt-b5"/>
    <property type="match status" value="1"/>
</dbReference>
<dbReference type="PRINTS" id="PR00407">
    <property type="entry name" value="EUMOPTERIN"/>
</dbReference>
<dbReference type="PROSITE" id="PS50255">
    <property type="entry name" value="CYTOCHROME_B5_2"/>
    <property type="match status" value="1"/>
</dbReference>
<keyword evidence="13" id="KW-0560">Oxidoreductase</keyword>
<dbReference type="InterPro" id="IPR014756">
    <property type="entry name" value="Ig_E-set"/>
</dbReference>
<dbReference type="GO" id="GO:0006790">
    <property type="term" value="P:sulfur compound metabolic process"/>
    <property type="evidence" value="ECO:0007669"/>
    <property type="project" value="TreeGrafter"/>
</dbReference>
<comment type="subcellular location">
    <subcellularLocation>
        <location evidence="4">Mitochondrion intermembrane space</location>
    </subcellularLocation>
</comment>
<dbReference type="Gene3D" id="3.90.420.10">
    <property type="entry name" value="Oxidoreductase, molybdopterin-binding domain"/>
    <property type="match status" value="1"/>
</dbReference>
<comment type="cofactor">
    <cofactor evidence="1">
        <name>Mo-molybdopterin</name>
        <dbReference type="ChEBI" id="CHEBI:71302"/>
    </cofactor>
</comment>
<reference evidence="19" key="1">
    <citation type="journal article" date="2020" name="J. Eukaryot. Microbiol.">
        <title>De novo Sequencing, Assembly and Annotation of the Transcriptome for the Free-Living Testate Amoeba Arcella intermedia.</title>
        <authorList>
            <person name="Ribeiro G.M."/>
            <person name="Porfirio-Sousa A.L."/>
            <person name="Maurer-Alcala X.X."/>
            <person name="Katz L.A."/>
            <person name="Lahr D.J.G."/>
        </authorList>
    </citation>
    <scope>NUCLEOTIDE SEQUENCE</scope>
</reference>
<evidence type="ECO:0000256" key="13">
    <source>
        <dbReference type="ARBA" id="ARBA00023002"/>
    </source>
</evidence>
<dbReference type="Gene3D" id="3.10.120.10">
    <property type="entry name" value="Cytochrome b5-like heme/steroid binding domain"/>
    <property type="match status" value="1"/>
</dbReference>
<protein>
    <recommendedName>
        <fullName evidence="7">sulfite oxidase</fullName>
        <ecNumber evidence="7">1.8.3.1</ecNumber>
    </recommendedName>
</protein>
<evidence type="ECO:0000256" key="11">
    <source>
        <dbReference type="ARBA" id="ARBA00022723"/>
    </source>
</evidence>
<dbReference type="PANTHER" id="PTHR19372">
    <property type="entry name" value="SULFITE REDUCTASE"/>
    <property type="match status" value="1"/>
</dbReference>
<dbReference type="Gene3D" id="2.60.40.650">
    <property type="match status" value="1"/>
</dbReference>
<evidence type="ECO:0000256" key="3">
    <source>
        <dbReference type="ARBA" id="ARBA00001970"/>
    </source>
</evidence>
<dbReference type="SUPFAM" id="SSF55856">
    <property type="entry name" value="Cytochrome b5-like heme/steroid binding domain"/>
    <property type="match status" value="1"/>
</dbReference>
<dbReference type="CDD" id="cd02111">
    <property type="entry name" value="eukary_SO_Moco"/>
    <property type="match status" value="1"/>
</dbReference>
<keyword evidence="12" id="KW-0276">Fatty acid metabolism</keyword>
<dbReference type="InterPro" id="IPR008335">
    <property type="entry name" value="Mopterin_OxRdtase_euk"/>
</dbReference>
<dbReference type="InterPro" id="IPR005066">
    <property type="entry name" value="MoCF_OxRdtse_dimer"/>
</dbReference>
<evidence type="ECO:0000256" key="16">
    <source>
        <dbReference type="ARBA" id="ARBA00023160"/>
    </source>
</evidence>
<keyword evidence="9" id="KW-0444">Lipid biosynthesis</keyword>
<dbReference type="GO" id="GO:0008482">
    <property type="term" value="F:sulfite oxidase activity"/>
    <property type="evidence" value="ECO:0007669"/>
    <property type="project" value="UniProtKB-EC"/>
</dbReference>
<evidence type="ECO:0000256" key="7">
    <source>
        <dbReference type="ARBA" id="ARBA00012505"/>
    </source>
</evidence>
<keyword evidence="11 17" id="KW-0479">Metal-binding</keyword>
<evidence type="ECO:0000256" key="6">
    <source>
        <dbReference type="ARBA" id="ARBA00009295"/>
    </source>
</evidence>
<evidence type="ECO:0000256" key="17">
    <source>
        <dbReference type="RuleBase" id="RU362121"/>
    </source>
</evidence>
<evidence type="ECO:0000259" key="18">
    <source>
        <dbReference type="PROSITE" id="PS50255"/>
    </source>
</evidence>
<keyword evidence="15" id="KW-0496">Mitochondrion</keyword>
<comment type="similarity">
    <text evidence="17">Belongs to the cytochrome b5 family.</text>
</comment>
<keyword evidence="8" id="KW-0500">Molybdenum</keyword>
<evidence type="ECO:0000256" key="5">
    <source>
        <dbReference type="ARBA" id="ARBA00004971"/>
    </source>
</evidence>
<accession>A0A6B2L3C7</accession>
<dbReference type="PRINTS" id="PR00363">
    <property type="entry name" value="CYTOCHROMEB5"/>
</dbReference>
<comment type="similarity">
    <text evidence="6">Belongs to the fatty acid desaturase type 1 family.</text>
</comment>
<sequence length="461" mass="51976">MKELKEKEDKVLVSFRDGVYDITEFVHAHPGGEEKIRLATGSSIEPFWNMYRHHLTAVTGRLLETFRVGNLIRAEGEVLDLNDPYANDPERHPALIVYIQKPFNAETPVALLGDRFLTSNELFFVRNHLPVPKVDPKNYKLEVSLEGKDPIYFTLEELQTKFPIYEVTATIQCAGNRRREMNQSKEVKGIAWQGGAISNATWTGPKLRDVLLYAGIPESEVDKTIHHIQFEGLDADMEKSYGASIPAQKVLNPSSEVILAFKMNGETLPLDHGYPIRAVVPGTVGARSVKWLHKVIASAQESPSFWQHKDYKGFGPYTDWHNIDYTQVPAIQELPVQSLITSPPPSAKRVVLDADGLLPIHGYAWSGGGRGIVRVDVSLDDGKTWEPATIHPNQQTYGKVWAWTQWEHRFKVPEGVKEVDLVVKAVDSSYNTQPESWGPVWNVRGVLANAWYKIHLKVDEE</sequence>
<organism evidence="19">
    <name type="scientific">Arcella intermedia</name>
    <dbReference type="NCBI Taxonomy" id="1963864"/>
    <lineage>
        <taxon>Eukaryota</taxon>
        <taxon>Amoebozoa</taxon>
        <taxon>Tubulinea</taxon>
        <taxon>Elardia</taxon>
        <taxon>Arcellinida</taxon>
        <taxon>Sphaerothecina</taxon>
        <taxon>Arcellidae</taxon>
        <taxon>Arcella</taxon>
    </lineage>
</organism>
<dbReference type="SUPFAM" id="SSF81296">
    <property type="entry name" value="E set domains"/>
    <property type="match status" value="1"/>
</dbReference>
<dbReference type="PROSITE" id="PS00191">
    <property type="entry name" value="CYTOCHROME_B5_1"/>
    <property type="match status" value="1"/>
</dbReference>
<dbReference type="GO" id="GO:0020037">
    <property type="term" value="F:heme binding"/>
    <property type="evidence" value="ECO:0007669"/>
    <property type="project" value="UniProtKB-UniRule"/>
</dbReference>
<evidence type="ECO:0000256" key="12">
    <source>
        <dbReference type="ARBA" id="ARBA00022832"/>
    </source>
</evidence>
<dbReference type="GO" id="GO:0005758">
    <property type="term" value="C:mitochondrial intermembrane space"/>
    <property type="evidence" value="ECO:0007669"/>
    <property type="project" value="UniProtKB-SubCell"/>
</dbReference>
<dbReference type="InterPro" id="IPR036374">
    <property type="entry name" value="OxRdtase_Mopterin-bd_sf"/>
</dbReference>
<feature type="domain" description="Cytochrome b5 heme-binding" evidence="18">
    <location>
        <begin position="1"/>
        <end position="72"/>
    </location>
</feature>
<proteinExistence type="inferred from homology"/>
<dbReference type="EMBL" id="GIBP01002525">
    <property type="protein sequence ID" value="NDV31494.1"/>
    <property type="molecule type" value="Transcribed_RNA"/>
</dbReference>
<evidence type="ECO:0000256" key="1">
    <source>
        <dbReference type="ARBA" id="ARBA00001924"/>
    </source>
</evidence>
<comment type="cofactor">
    <cofactor evidence="3">
        <name>heme b</name>
        <dbReference type="ChEBI" id="CHEBI:60344"/>
    </cofactor>
</comment>
<evidence type="ECO:0000256" key="8">
    <source>
        <dbReference type="ARBA" id="ARBA00022505"/>
    </source>
</evidence>
<dbReference type="Pfam" id="PF00174">
    <property type="entry name" value="Oxidored_molyb"/>
    <property type="match status" value="1"/>
</dbReference>
<dbReference type="Pfam" id="PF03404">
    <property type="entry name" value="Mo-co_dimer"/>
    <property type="match status" value="1"/>
</dbReference>
<evidence type="ECO:0000256" key="9">
    <source>
        <dbReference type="ARBA" id="ARBA00022516"/>
    </source>
</evidence>
<dbReference type="FunFam" id="3.90.420.10:FF:000002">
    <property type="entry name" value="sulfite oxidase, mitochondrial"/>
    <property type="match status" value="1"/>
</dbReference>
<dbReference type="InterPro" id="IPR018506">
    <property type="entry name" value="Cyt_B5_heme-BS"/>
</dbReference>
<dbReference type="GO" id="GO:0030151">
    <property type="term" value="F:molybdenum ion binding"/>
    <property type="evidence" value="ECO:0007669"/>
    <property type="project" value="InterPro"/>
</dbReference>
<dbReference type="EC" id="1.8.3.1" evidence="7"/>
<comment type="pathway">
    <text evidence="5">Energy metabolism; sulfur metabolism.</text>
</comment>
<evidence type="ECO:0000313" key="19">
    <source>
        <dbReference type="EMBL" id="NDV31494.1"/>
    </source>
</evidence>